<dbReference type="InterPro" id="IPR040554">
    <property type="entry name" value="KPWE_PEX14_dom"/>
</dbReference>
<gene>
    <name evidence="3" type="primary">SKDI10G2210</name>
    <name evidence="3" type="ORF">SKDI_10G2210</name>
</gene>
<feature type="region of interest" description="Disordered" evidence="1">
    <location>
        <begin position="95"/>
        <end position="120"/>
    </location>
</feature>
<evidence type="ECO:0000313" key="3">
    <source>
        <dbReference type="EMBL" id="CAI4043828.1"/>
    </source>
</evidence>
<protein>
    <recommendedName>
        <fullName evidence="2">Peroxisomal membrane protein PEX14-like KPWE domain-containing protein</fullName>
    </recommendedName>
</protein>
<feature type="domain" description="Peroxisomal membrane protein PEX14-like KPWE" evidence="2">
    <location>
        <begin position="7"/>
        <end position="51"/>
    </location>
</feature>
<dbReference type="Proteomes" id="UP001162087">
    <property type="component" value="Chromosome 10"/>
</dbReference>
<keyword evidence="4" id="KW-1185">Reference proteome</keyword>
<proteinExistence type="predicted"/>
<evidence type="ECO:0000256" key="1">
    <source>
        <dbReference type="SAM" id="MobiDB-lite"/>
    </source>
</evidence>
<evidence type="ECO:0000259" key="2">
    <source>
        <dbReference type="Pfam" id="PF17733"/>
    </source>
</evidence>
<dbReference type="Pfam" id="PF17733">
    <property type="entry name" value="KPWE_dom"/>
    <property type="match status" value="1"/>
</dbReference>
<sequence length="120" mass="13452">MVGGGNLSYEELLDHIINNKPVPNIVEVPNVTLDESLGSTSSLKPRARPWEGQQQHQSQQQLQISEENISLDINQESLEDMTSLSKLSECYDIQSKMQMNDASNNDDDDDDSSNEKSITR</sequence>
<reference evidence="3" key="1">
    <citation type="submission" date="2022-10" db="EMBL/GenBank/DDBJ databases">
        <authorList>
            <person name="Byrne P K."/>
        </authorList>
    </citation>
    <scope>NUCLEOTIDE SEQUENCE</scope>
    <source>
        <strain evidence="3">IFO1802</strain>
    </source>
</reference>
<dbReference type="GeneID" id="80925050"/>
<evidence type="ECO:0000313" key="4">
    <source>
        <dbReference type="Proteomes" id="UP001162087"/>
    </source>
</evidence>
<accession>A0AA35IZV2</accession>
<organism evidence="3 4">
    <name type="scientific">Saccharomyces kudriavzevii (strain ATCC MYA-4449 / AS 2.2408 / CBS 8840 / NBRC 1802 / NCYC 2889)</name>
    <name type="common">Yeast</name>
    <dbReference type="NCBI Taxonomy" id="226230"/>
    <lineage>
        <taxon>Eukaryota</taxon>
        <taxon>Fungi</taxon>
        <taxon>Dikarya</taxon>
        <taxon>Ascomycota</taxon>
        <taxon>Saccharomycotina</taxon>
        <taxon>Saccharomycetes</taxon>
        <taxon>Saccharomycetales</taxon>
        <taxon>Saccharomycetaceae</taxon>
        <taxon>Saccharomyces</taxon>
    </lineage>
</organism>
<feature type="compositionally biased region" description="Low complexity" evidence="1">
    <location>
        <begin position="53"/>
        <end position="62"/>
    </location>
</feature>
<dbReference type="EMBL" id="OX365905">
    <property type="protein sequence ID" value="CAI4043828.1"/>
    <property type="molecule type" value="Genomic_DNA"/>
</dbReference>
<feature type="region of interest" description="Disordered" evidence="1">
    <location>
        <begin position="35"/>
        <end position="62"/>
    </location>
</feature>
<name>A0AA35IZV2_SACK1</name>
<dbReference type="AlphaFoldDB" id="A0AA35IZV2"/>
<dbReference type="RefSeq" id="XP_056083118.1">
    <property type="nucleotide sequence ID" value="XM_056229062.1"/>
</dbReference>